<dbReference type="Proteomes" id="UP000829685">
    <property type="component" value="Unassembled WGS sequence"/>
</dbReference>
<feature type="compositionally biased region" description="Polar residues" evidence="9">
    <location>
        <begin position="408"/>
        <end position="423"/>
    </location>
</feature>
<feature type="domain" description="mRNA triphosphatase Cet1-like" evidence="10">
    <location>
        <begin position="626"/>
        <end position="872"/>
    </location>
</feature>
<feature type="compositionally biased region" description="Low complexity" evidence="9">
    <location>
        <begin position="235"/>
        <end position="254"/>
    </location>
</feature>
<dbReference type="CDD" id="cd07470">
    <property type="entry name" value="CYTH-like_mRNA_RTPase"/>
    <property type="match status" value="1"/>
</dbReference>
<accession>A0A9P9W7Q6</accession>
<dbReference type="GO" id="GO:0031533">
    <property type="term" value="C:mRNA capping enzyme complex"/>
    <property type="evidence" value="ECO:0007669"/>
    <property type="project" value="UniProtKB-UniRule"/>
</dbReference>
<evidence type="ECO:0000256" key="2">
    <source>
        <dbReference type="ARBA" id="ARBA00004123"/>
    </source>
</evidence>
<evidence type="ECO:0000313" key="12">
    <source>
        <dbReference type="Proteomes" id="UP000829685"/>
    </source>
</evidence>
<feature type="compositionally biased region" description="Polar residues" evidence="9">
    <location>
        <begin position="1"/>
        <end position="11"/>
    </location>
</feature>
<feature type="compositionally biased region" description="Low complexity" evidence="9">
    <location>
        <begin position="500"/>
        <end position="511"/>
    </location>
</feature>
<feature type="compositionally biased region" description="Polar residues" evidence="9">
    <location>
        <begin position="38"/>
        <end position="49"/>
    </location>
</feature>
<proteinExistence type="inferred from homology"/>
<evidence type="ECO:0000256" key="6">
    <source>
        <dbReference type="ARBA" id="ARBA00023242"/>
    </source>
</evidence>
<feature type="compositionally biased region" description="Pro residues" evidence="9">
    <location>
        <begin position="70"/>
        <end position="88"/>
    </location>
</feature>
<comment type="function">
    <text evidence="8">First step of mRNA capping. Converts the 5'-triphosphate end of a nascent mRNA chain into a diphosphate end.</text>
</comment>
<dbReference type="InterPro" id="IPR033469">
    <property type="entry name" value="CYTH-like_dom_sf"/>
</dbReference>
<feature type="compositionally biased region" description="Pro residues" evidence="9">
    <location>
        <begin position="20"/>
        <end position="34"/>
    </location>
</feature>
<dbReference type="GO" id="GO:0004651">
    <property type="term" value="F:polynucleotide 5'-phosphatase activity"/>
    <property type="evidence" value="ECO:0007669"/>
    <property type="project" value="UniProtKB-UniRule"/>
</dbReference>
<comment type="subcellular location">
    <subcellularLocation>
        <location evidence="2 8">Nucleus</location>
    </subcellularLocation>
</comment>
<evidence type="ECO:0000256" key="8">
    <source>
        <dbReference type="RuleBase" id="RU367053"/>
    </source>
</evidence>
<evidence type="ECO:0000256" key="9">
    <source>
        <dbReference type="SAM" id="MobiDB-lite"/>
    </source>
</evidence>
<keyword evidence="6 8" id="KW-0539">Nucleus</keyword>
<feature type="compositionally biased region" description="Pro residues" evidence="9">
    <location>
        <begin position="151"/>
        <end position="166"/>
    </location>
</feature>
<evidence type="ECO:0000256" key="1">
    <source>
        <dbReference type="ARBA" id="ARBA00001946"/>
    </source>
</evidence>
<evidence type="ECO:0000256" key="7">
    <source>
        <dbReference type="ARBA" id="ARBA00047740"/>
    </source>
</evidence>
<feature type="region of interest" description="Disordered" evidence="9">
    <location>
        <begin position="545"/>
        <end position="599"/>
    </location>
</feature>
<organism evidence="11 12">
    <name type="scientific">Neoarthrinium moseri</name>
    <dbReference type="NCBI Taxonomy" id="1658444"/>
    <lineage>
        <taxon>Eukaryota</taxon>
        <taxon>Fungi</taxon>
        <taxon>Dikarya</taxon>
        <taxon>Ascomycota</taxon>
        <taxon>Pezizomycotina</taxon>
        <taxon>Sordariomycetes</taxon>
        <taxon>Xylariomycetidae</taxon>
        <taxon>Amphisphaeriales</taxon>
        <taxon>Apiosporaceae</taxon>
        <taxon>Neoarthrinium</taxon>
    </lineage>
</organism>
<dbReference type="PANTHER" id="PTHR28118">
    <property type="entry name" value="POLYNUCLEOTIDE 5'-TRIPHOSPHATASE-RELATED"/>
    <property type="match status" value="1"/>
</dbReference>
<feature type="compositionally biased region" description="Basic and acidic residues" evidence="9">
    <location>
        <begin position="465"/>
        <end position="480"/>
    </location>
</feature>
<feature type="compositionally biased region" description="Low complexity" evidence="9">
    <location>
        <begin position="185"/>
        <end position="201"/>
    </location>
</feature>
<dbReference type="Pfam" id="PF02940">
    <property type="entry name" value="mRNA_triPase"/>
    <property type="match status" value="1"/>
</dbReference>
<comment type="caution">
    <text evidence="11">The sequence shown here is derived from an EMBL/GenBank/DDBJ whole genome shotgun (WGS) entry which is preliminary data.</text>
</comment>
<dbReference type="InterPro" id="IPR004206">
    <property type="entry name" value="mRNA_triPase_Cet1"/>
</dbReference>
<feature type="compositionally biased region" description="Polar residues" evidence="9">
    <location>
        <begin position="435"/>
        <end position="444"/>
    </location>
</feature>
<reference evidence="11" key="1">
    <citation type="submission" date="2021-03" db="EMBL/GenBank/DDBJ databases">
        <title>Revisited historic fungal species revealed as producer of novel bioactive compounds through whole genome sequencing and comparative genomics.</title>
        <authorList>
            <person name="Vignolle G.A."/>
            <person name="Hochenegger N."/>
            <person name="Mach R.L."/>
            <person name="Mach-Aigner A.R."/>
            <person name="Javad Rahimi M."/>
            <person name="Salim K.A."/>
            <person name="Chan C.M."/>
            <person name="Lim L.B.L."/>
            <person name="Cai F."/>
            <person name="Druzhinina I.S."/>
            <person name="U'Ren J.M."/>
            <person name="Derntl C."/>
        </authorList>
    </citation>
    <scope>NUCLEOTIDE SEQUENCE</scope>
    <source>
        <strain evidence="11">TUCIM 5799</strain>
    </source>
</reference>
<feature type="compositionally biased region" description="Polar residues" evidence="9">
    <location>
        <begin position="138"/>
        <end position="147"/>
    </location>
</feature>
<dbReference type="InterPro" id="IPR040343">
    <property type="entry name" value="Cet1/Ctl1"/>
</dbReference>
<feature type="compositionally biased region" description="Pro residues" evidence="9">
    <location>
        <begin position="300"/>
        <end position="309"/>
    </location>
</feature>
<dbReference type="EMBL" id="JAFIMR010000090">
    <property type="protein sequence ID" value="KAI1848106.1"/>
    <property type="molecule type" value="Genomic_DNA"/>
</dbReference>
<comment type="subunit">
    <text evidence="8">Heterodimer. The mRNA-capping enzyme is composed of two separate chains alpha and beta, respectively a mRNA guanylyltransferase and an mRNA 5'-triphosphate monophosphatase.</text>
</comment>
<keyword evidence="4 8" id="KW-0507">mRNA processing</keyword>
<dbReference type="EC" id="3.6.1.74" evidence="8"/>
<keyword evidence="12" id="KW-1185">Reference proteome</keyword>
<feature type="compositionally biased region" description="Low complexity" evidence="9">
    <location>
        <begin position="353"/>
        <end position="365"/>
    </location>
</feature>
<dbReference type="GO" id="GO:0006370">
    <property type="term" value="P:7-methylguanosine mRNA capping"/>
    <property type="evidence" value="ECO:0007669"/>
    <property type="project" value="UniProtKB-UniRule"/>
</dbReference>
<dbReference type="GO" id="GO:0140818">
    <property type="term" value="F:mRNA 5'-triphosphate monophosphatase activity"/>
    <property type="evidence" value="ECO:0007669"/>
    <property type="project" value="UniProtKB-EC"/>
</dbReference>
<sequence length="915" mass="99589">MDLNSMLNSDSGAGGASRRPQPPPPPPLSKPPAASPSMTMTPAPQTPVQQHPHHGFRDYSQSMHASPGQAPGPPPHEYHPGHPPPGPPAQYASPTTQHPPPGAFASRPAPPPIQPPGTSNDPRSPGSAMSGPSPYRHTPTSSLSSASQGYPFPPGPAPGQQPPPSPQQRHQYGPPAGYPRDPRESFASPGGSGPPAVGMPSHHGSVSYGQGPVAQQPMPPQTPPVTTPGGHPYLQQQQQQQQQHQRSQSVQSASTSTPTSGHPHQFGGPTYGPQSGSPVATAHSSLPHFDHRDQRQTSQPPTPLGPPAAPRQSPGNFAQPSSPYQQRMSTSSAAAALPQSPYTTPHPPPPQKHPGLQLQQHQHQQPSPPPPYSTSIPQQTPNSGHYDAVSDSHRRSQSHTSHERDRSVSVSPKTRIPSLTGSLSGAAPGPRPSSVAGSENSDLHYQQGHPAPVVAQMPAVNREGTPAKRKLDDRDLRPDEVDGGSNRRPPPPQLNGNHTASSVSQSASPVAGRRKKIRHAQVPVWAQSGKGHPPNVSRNYVLKSKSHGGAASRPAQVNGHAQQPPAPTVDGAMGIKSEHASRHASPEAARRPEDAYPTIGHDNRAWKLLDGRPFPLEPVCLNAPLDHVAKSIADWLYVNIMHSEHFHQVQSRQIQWEIEAKFGTIIDRQTNHRVHYPVNGECIMTEEANIAFRSSMTLAQHRSYNEWLNALLATTHPRNPNNKPYQHVPISYKHRKEVDHFYELPSALYQRVPAALSSLAQSKQPLKARVTTNQETGDVIAKIIKARIVDLNIHLPMTQFDCRISINLEWDWDGPAEEIVNNHPQHRERQPDRAKDRMSYNQGHFQVDLTQVSQVNTRTGQTEKEHELEVEMDANMLIEQAMRAAEDKTNLYEELIEGFVNNIRGLARKVFTENS</sequence>
<comment type="catalytic activity">
    <reaction evidence="7">
        <text>a 5'-end triphospho-ribonucleoside in mRNA + H2O = a 5'-end diphospho-ribonucleoside in mRNA + phosphate + H(+)</text>
        <dbReference type="Rhea" id="RHEA:67004"/>
        <dbReference type="Rhea" id="RHEA-COMP:17164"/>
        <dbReference type="Rhea" id="RHEA-COMP:17165"/>
        <dbReference type="ChEBI" id="CHEBI:15377"/>
        <dbReference type="ChEBI" id="CHEBI:15378"/>
        <dbReference type="ChEBI" id="CHEBI:43474"/>
        <dbReference type="ChEBI" id="CHEBI:167616"/>
        <dbReference type="ChEBI" id="CHEBI:167618"/>
        <dbReference type="EC" id="3.6.1.74"/>
    </reaction>
    <physiologicalReaction direction="left-to-right" evidence="7">
        <dbReference type="Rhea" id="RHEA:67005"/>
    </physiologicalReaction>
</comment>
<dbReference type="Gene3D" id="3.20.100.10">
    <property type="entry name" value="mRNA triphosphatase Cet1-like"/>
    <property type="match status" value="1"/>
</dbReference>
<comment type="similarity">
    <text evidence="3 8">Belongs to the fungal TPase family.</text>
</comment>
<feature type="compositionally biased region" description="Basic and acidic residues" evidence="9">
    <location>
        <begin position="388"/>
        <end position="407"/>
    </location>
</feature>
<protein>
    <recommendedName>
        <fullName evidence="8">mRNA-capping enzyme subunit beta</fullName>
        <ecNumber evidence="8">3.6.1.74</ecNumber>
    </recommendedName>
    <alternativeName>
        <fullName evidence="8">mRNA 5'-phosphatase</fullName>
    </alternativeName>
    <alternativeName>
        <fullName evidence="8">mRNA 5'-triphosphate monophosphatase</fullName>
    </alternativeName>
</protein>
<gene>
    <name evidence="11" type="ORF">JX265_013861</name>
</gene>
<feature type="compositionally biased region" description="Pro residues" evidence="9">
    <location>
        <begin position="97"/>
        <end position="115"/>
    </location>
</feature>
<dbReference type="InterPro" id="IPR037009">
    <property type="entry name" value="mRNA_triPase_Cet1_sf"/>
</dbReference>
<keyword evidence="5 8" id="KW-0378">Hydrolase</keyword>
<feature type="region of interest" description="Disordered" evidence="9">
    <location>
        <begin position="1"/>
        <end position="518"/>
    </location>
</feature>
<evidence type="ECO:0000256" key="5">
    <source>
        <dbReference type="ARBA" id="ARBA00022801"/>
    </source>
</evidence>
<evidence type="ECO:0000256" key="4">
    <source>
        <dbReference type="ARBA" id="ARBA00022664"/>
    </source>
</evidence>
<dbReference type="AlphaFoldDB" id="A0A9P9W7Q6"/>
<feature type="compositionally biased region" description="Pro residues" evidence="9">
    <location>
        <begin position="217"/>
        <end position="226"/>
    </location>
</feature>
<name>A0A9P9W7Q6_9PEZI</name>
<feature type="compositionally biased region" description="Basic and acidic residues" evidence="9">
    <location>
        <begin position="576"/>
        <end position="594"/>
    </location>
</feature>
<evidence type="ECO:0000259" key="10">
    <source>
        <dbReference type="Pfam" id="PF02940"/>
    </source>
</evidence>
<feature type="compositionally biased region" description="Polar residues" evidence="9">
    <location>
        <begin position="272"/>
        <end position="284"/>
    </location>
</feature>
<dbReference type="SUPFAM" id="SSF55154">
    <property type="entry name" value="CYTH-like phosphatases"/>
    <property type="match status" value="1"/>
</dbReference>
<dbReference type="PANTHER" id="PTHR28118:SF1">
    <property type="entry name" value="POLYNUCLEOTIDE 5'-TRIPHOSPHATASE CTL1-RELATED"/>
    <property type="match status" value="1"/>
</dbReference>
<feature type="compositionally biased region" description="Polar residues" evidence="9">
    <location>
        <begin position="313"/>
        <end position="333"/>
    </location>
</feature>
<comment type="cofactor">
    <cofactor evidence="1 8">
        <name>Mg(2+)</name>
        <dbReference type="ChEBI" id="CHEBI:18420"/>
    </cofactor>
</comment>
<keyword evidence="8" id="KW-0506">mRNA capping</keyword>
<evidence type="ECO:0000256" key="3">
    <source>
        <dbReference type="ARBA" id="ARBA00006345"/>
    </source>
</evidence>
<evidence type="ECO:0000313" key="11">
    <source>
        <dbReference type="EMBL" id="KAI1848106.1"/>
    </source>
</evidence>